<dbReference type="Pfam" id="PF01890">
    <property type="entry name" value="CbiG_C"/>
    <property type="match status" value="1"/>
</dbReference>
<feature type="domain" description="CobE/GbiG C-terminal" evidence="1">
    <location>
        <begin position="217"/>
        <end position="337"/>
    </location>
</feature>
<dbReference type="GO" id="GO:0016787">
    <property type="term" value="F:hydrolase activity"/>
    <property type="evidence" value="ECO:0007669"/>
    <property type="project" value="UniProtKB-KW"/>
</dbReference>
<dbReference type="InterPro" id="IPR021744">
    <property type="entry name" value="CbiG_N"/>
</dbReference>
<name>A0A8T8K8F0_9EURY</name>
<reference evidence="3" key="1">
    <citation type="submission" date="2020-07" db="EMBL/GenBank/DDBJ databases">
        <title>Methanobacterium. sp. MethCan genome.</title>
        <authorList>
            <person name="Postec A."/>
            <person name="Quemeneur M."/>
        </authorList>
    </citation>
    <scope>NUCLEOTIDE SEQUENCE</scope>
    <source>
        <strain evidence="3">MethCAN</strain>
    </source>
</reference>
<dbReference type="Gene3D" id="3.30.420.180">
    <property type="entry name" value="CobE/GbiG C-terminal domain"/>
    <property type="match status" value="1"/>
</dbReference>
<dbReference type="GO" id="GO:0009236">
    <property type="term" value="P:cobalamin biosynthetic process"/>
    <property type="evidence" value="ECO:0007669"/>
    <property type="project" value="InterPro"/>
</dbReference>
<evidence type="ECO:0000259" key="1">
    <source>
        <dbReference type="Pfam" id="PF01890"/>
    </source>
</evidence>
<organism evidence="3 4">
    <name type="scientific">Methanobacterium alkalithermotolerans</name>
    <dbReference type="NCBI Taxonomy" id="2731220"/>
    <lineage>
        <taxon>Archaea</taxon>
        <taxon>Methanobacteriati</taxon>
        <taxon>Methanobacteriota</taxon>
        <taxon>Methanomada group</taxon>
        <taxon>Methanobacteria</taxon>
        <taxon>Methanobacteriales</taxon>
        <taxon>Methanobacteriaceae</taxon>
        <taxon>Methanobacterium</taxon>
    </lineage>
</organism>
<dbReference type="AlphaFoldDB" id="A0A8T8K8F0"/>
<keyword evidence="4" id="KW-1185">Reference proteome</keyword>
<proteinExistence type="predicted"/>
<feature type="domain" description="Cobalamin synthesis G N-terminal" evidence="2">
    <location>
        <begin position="43"/>
        <end position="122"/>
    </location>
</feature>
<keyword evidence="3" id="KW-0378">Hydrolase</keyword>
<sequence>MKIAIVSVTSPGRKLALKIKNILLEDPVVIKVDTFHKNVKDNLNQIIASYDSIVGIMATGIMIRSICPLLKSKTTDPGILVMDEKGKHVISLLSGHLGRANDLSLKIASLIGAQAVITTATDINQIIGIDTLASRYFWEIENPELIVDFNQSLLQGEKIGLLTNSCICYLFDNPQVGGSYYLVNKKKIRDHNYLSIKHNQIRALAEDKILNITPKKVVVGLGSRKGVTCYQVLQAMKETLENLKLPLDRVDLIATGEMKSNEKGIMEAASYLGVPLEIVSINELKACKSPQCSTSPLVKNKFGIKGVCEPSALIAAGEKSKLIIKKVARYKVTVAVAISN</sequence>
<dbReference type="GeneID" id="64820353"/>
<dbReference type="KEGG" id="meme:HYG87_06270"/>
<protein>
    <submittedName>
        <fullName evidence="3">Cobalt-precorrin 5A hydrolase</fullName>
    </submittedName>
</protein>
<dbReference type="InterPro" id="IPR052553">
    <property type="entry name" value="CbiG_hydrolase"/>
</dbReference>
<dbReference type="InterPro" id="IPR038029">
    <property type="entry name" value="GbiG_N_sf"/>
</dbReference>
<dbReference type="Gene3D" id="3.40.50.11220">
    <property type="match status" value="1"/>
</dbReference>
<dbReference type="OrthoDB" id="4722at2157"/>
<dbReference type="EMBL" id="CP058560">
    <property type="protein sequence ID" value="QUH23393.1"/>
    <property type="molecule type" value="Genomic_DNA"/>
</dbReference>
<dbReference type="SUPFAM" id="SSF159672">
    <property type="entry name" value="CbiG N-terminal domain-like"/>
    <property type="match status" value="1"/>
</dbReference>
<dbReference type="InterPro" id="IPR036518">
    <property type="entry name" value="CobE/GbiG_C_sf"/>
</dbReference>
<dbReference type="InterPro" id="IPR002750">
    <property type="entry name" value="CobE/GbiG_C"/>
</dbReference>
<evidence type="ECO:0000313" key="3">
    <source>
        <dbReference type="EMBL" id="QUH23393.1"/>
    </source>
</evidence>
<gene>
    <name evidence="3" type="ORF">HYG87_06270</name>
</gene>
<dbReference type="PANTHER" id="PTHR37477">
    <property type="entry name" value="COBALT-PRECORRIN-5A HYDROLASE"/>
    <property type="match status" value="1"/>
</dbReference>
<evidence type="ECO:0000259" key="2">
    <source>
        <dbReference type="Pfam" id="PF11760"/>
    </source>
</evidence>
<dbReference type="SUPFAM" id="SSF159664">
    <property type="entry name" value="CobE/GbiG C-terminal domain-like"/>
    <property type="match status" value="1"/>
</dbReference>
<dbReference type="Pfam" id="PF11760">
    <property type="entry name" value="CbiG_N"/>
    <property type="match status" value="1"/>
</dbReference>
<accession>A0A8T8K8F0</accession>
<dbReference type="Proteomes" id="UP000681041">
    <property type="component" value="Chromosome"/>
</dbReference>
<dbReference type="PANTHER" id="PTHR37477:SF1">
    <property type="entry name" value="COBALT-PRECORRIN-5A HYDROLASE"/>
    <property type="match status" value="1"/>
</dbReference>
<dbReference type="RefSeq" id="WP_211532350.1">
    <property type="nucleotide sequence ID" value="NZ_CP058560.1"/>
</dbReference>
<evidence type="ECO:0000313" key="4">
    <source>
        <dbReference type="Proteomes" id="UP000681041"/>
    </source>
</evidence>